<evidence type="ECO:0000313" key="2">
    <source>
        <dbReference type="Proteomes" id="UP000032431"/>
    </source>
</evidence>
<organism evidence="1 2">
    <name type="scientific">[Clostridium] cellulosi</name>
    <dbReference type="NCBI Taxonomy" id="29343"/>
    <lineage>
        <taxon>Bacteria</taxon>
        <taxon>Bacillati</taxon>
        <taxon>Bacillota</taxon>
        <taxon>Clostridia</taxon>
        <taxon>Eubacteriales</taxon>
        <taxon>Oscillospiraceae</taxon>
        <taxon>Oscillospiraceae incertae sedis</taxon>
    </lineage>
</organism>
<evidence type="ECO:0000313" key="1">
    <source>
        <dbReference type="EMBL" id="CDZ24925.1"/>
    </source>
</evidence>
<dbReference type="Proteomes" id="UP000032431">
    <property type="component" value="Chromosome I"/>
</dbReference>
<protein>
    <submittedName>
        <fullName evidence="1">Uncharacterized protein</fullName>
    </submittedName>
</protein>
<reference evidence="2" key="1">
    <citation type="submission" date="2014-07" db="EMBL/GenBank/DDBJ databases">
        <authorList>
            <person name="Wibberg D."/>
        </authorList>
    </citation>
    <scope>NUCLEOTIDE SEQUENCE [LARGE SCALE GENOMIC DNA]</scope>
    <source>
        <strain evidence="2">DG5</strain>
    </source>
</reference>
<accession>A0A078KUT3</accession>
<keyword evidence="2" id="KW-1185">Reference proteome</keyword>
<dbReference type="EMBL" id="LM995447">
    <property type="protein sequence ID" value="CDZ24925.1"/>
    <property type="molecule type" value="Genomic_DNA"/>
</dbReference>
<dbReference type="HOGENOM" id="CLU_3267991_0_0_9"/>
<gene>
    <name evidence="1" type="ORF">CCDG5_1827</name>
</gene>
<sequence>MLGNNAMLIDMKIPRREVFRGIFAYINDKIRDTLFIILALS</sequence>
<name>A0A078KUT3_9FIRM</name>
<dbReference type="KEGG" id="ccel:CCDG5_1827"/>
<proteinExistence type="predicted"/>
<dbReference type="AlphaFoldDB" id="A0A078KUT3"/>